<protein>
    <submittedName>
        <fullName evidence="6">Ankyrin repeat domain-containing protein SOWAHD</fullName>
    </submittedName>
</protein>
<dbReference type="InterPro" id="IPR036770">
    <property type="entry name" value="Ankyrin_rpt-contain_sf"/>
</dbReference>
<dbReference type="PANTHER" id="PTHR14491">
    <property type="entry name" value="SOSONDOWAH, ISOFORM G"/>
    <property type="match status" value="1"/>
</dbReference>
<dbReference type="PROSITE" id="PS50297">
    <property type="entry name" value="ANK_REP_REGION"/>
    <property type="match status" value="1"/>
</dbReference>
<accession>A0A5A9NHG2</accession>
<keyword evidence="7" id="KW-1185">Reference proteome</keyword>
<reference evidence="6 7" key="1">
    <citation type="journal article" date="2019" name="Mol. Ecol. Resour.">
        <title>Chromosome-level genome assembly of Triplophysa tibetana, a fish adapted to the harsh high-altitude environment of the Tibetan Plateau.</title>
        <authorList>
            <person name="Yang X."/>
            <person name="Liu H."/>
            <person name="Ma Z."/>
            <person name="Zou Y."/>
            <person name="Zou M."/>
            <person name="Mao Y."/>
            <person name="Li X."/>
            <person name="Wang H."/>
            <person name="Chen T."/>
            <person name="Wang W."/>
            <person name="Yang R."/>
        </authorList>
    </citation>
    <scope>NUCLEOTIDE SEQUENCE [LARGE SCALE GENOMIC DNA]</scope>
    <source>
        <strain evidence="6">TTIB1903HZAU</strain>
        <tissue evidence="6">Muscle</tissue>
    </source>
</reference>
<dbReference type="InterPro" id="IPR002110">
    <property type="entry name" value="Ankyrin_rpt"/>
</dbReference>
<dbReference type="AlphaFoldDB" id="A0A5A9NHG2"/>
<feature type="repeat" description="ANK" evidence="4">
    <location>
        <begin position="228"/>
        <end position="249"/>
    </location>
</feature>
<proteinExistence type="inferred from homology"/>
<feature type="compositionally biased region" description="Polar residues" evidence="5">
    <location>
        <begin position="27"/>
        <end position="44"/>
    </location>
</feature>
<evidence type="ECO:0000256" key="3">
    <source>
        <dbReference type="ARBA" id="ARBA00038122"/>
    </source>
</evidence>
<dbReference type="EMBL" id="SOYY01000017">
    <property type="protein sequence ID" value="KAA0709404.1"/>
    <property type="molecule type" value="Genomic_DNA"/>
</dbReference>
<evidence type="ECO:0000256" key="1">
    <source>
        <dbReference type="ARBA" id="ARBA00022737"/>
    </source>
</evidence>
<keyword evidence="1" id="KW-0677">Repeat</keyword>
<gene>
    <name evidence="6" type="ORF">E1301_Tti004171</name>
</gene>
<organism evidence="6 7">
    <name type="scientific">Triplophysa tibetana</name>
    <dbReference type="NCBI Taxonomy" id="1572043"/>
    <lineage>
        <taxon>Eukaryota</taxon>
        <taxon>Metazoa</taxon>
        <taxon>Chordata</taxon>
        <taxon>Craniata</taxon>
        <taxon>Vertebrata</taxon>
        <taxon>Euteleostomi</taxon>
        <taxon>Actinopterygii</taxon>
        <taxon>Neopterygii</taxon>
        <taxon>Teleostei</taxon>
        <taxon>Ostariophysi</taxon>
        <taxon>Cypriniformes</taxon>
        <taxon>Nemacheilidae</taxon>
        <taxon>Triplophysa</taxon>
    </lineage>
</organism>
<evidence type="ECO:0000256" key="5">
    <source>
        <dbReference type="SAM" id="MobiDB-lite"/>
    </source>
</evidence>
<comment type="caution">
    <text evidence="6">The sequence shown here is derived from an EMBL/GenBank/DDBJ whole genome shotgun (WGS) entry which is preliminary data.</text>
</comment>
<evidence type="ECO:0000313" key="6">
    <source>
        <dbReference type="EMBL" id="KAA0709404.1"/>
    </source>
</evidence>
<dbReference type="SUPFAM" id="SSF48403">
    <property type="entry name" value="Ankyrin repeat"/>
    <property type="match status" value="1"/>
</dbReference>
<dbReference type="Gene3D" id="1.25.40.20">
    <property type="entry name" value="Ankyrin repeat-containing domain"/>
    <property type="match status" value="1"/>
</dbReference>
<keyword evidence="2 4" id="KW-0040">ANK repeat</keyword>
<evidence type="ECO:0000256" key="2">
    <source>
        <dbReference type="ARBA" id="ARBA00023043"/>
    </source>
</evidence>
<feature type="region of interest" description="Disordered" evidence="5">
    <location>
        <begin position="1"/>
        <end position="95"/>
    </location>
</feature>
<dbReference type="Proteomes" id="UP000324632">
    <property type="component" value="Chromosome 17"/>
</dbReference>
<comment type="similarity">
    <text evidence="3">Belongs to the SOWAH family.</text>
</comment>
<name>A0A5A9NHG2_9TELE</name>
<evidence type="ECO:0000313" key="7">
    <source>
        <dbReference type="Proteomes" id="UP000324632"/>
    </source>
</evidence>
<dbReference type="PANTHER" id="PTHR14491:SF8">
    <property type="entry name" value="ANKYRIN REPEAT DOMAIN-CONTAINING PROTEIN SOWAHD"/>
    <property type="match status" value="1"/>
</dbReference>
<dbReference type="Pfam" id="PF12796">
    <property type="entry name" value="Ank_2"/>
    <property type="match status" value="1"/>
</dbReference>
<dbReference type="PROSITE" id="PS50088">
    <property type="entry name" value="ANK_REPEAT"/>
    <property type="match status" value="1"/>
</dbReference>
<evidence type="ECO:0000256" key="4">
    <source>
        <dbReference type="PROSITE-ProRule" id="PRU00023"/>
    </source>
</evidence>
<sequence>MYVGTSSGPVVSGEEPKDTDSKDSGNAGCNSGSPKNRTTSQIRSSLEERVSRHGARPASPVFSASTRRSRFQKPELCEPGSSASQRLSVDASEKSSLTPAMRKKYLKELFLNNKSGLSSILSSGNSSLSSKDCEDALYGLNDTGNSSTFWALDPMEHAWMLSAVDGNYDTMVEFLAEDPTLLSRKDFISGYTALHWLAKNGKDDALFRLLKHAETEDLPVNVNSRGSGGLTPLHVAAIHNQYMIVKILIGAFSANTEVMDYNGKRAWQYLKDNAPREMKELLGAWDDEHTVGYFNVNNNSTSINIPDLVASFHPDPLRDRPVLLLLLGEKAFDPLYSGSRREGTMGNTSAVYSRPETNLLLESQRHPVDPRSTSNAYNLI</sequence>
<feature type="compositionally biased region" description="Basic and acidic residues" evidence="5">
    <location>
        <begin position="14"/>
        <end position="23"/>
    </location>
</feature>
<dbReference type="SMART" id="SM00248">
    <property type="entry name" value="ANK"/>
    <property type="match status" value="2"/>
</dbReference>